<dbReference type="AlphaFoldDB" id="A0A367ZQ84"/>
<dbReference type="InterPro" id="IPR029063">
    <property type="entry name" value="SAM-dependent_MTases_sf"/>
</dbReference>
<proteinExistence type="predicted"/>
<reference evidence="3 4" key="1">
    <citation type="submission" date="2018-05" db="EMBL/GenBank/DDBJ databases">
        <title>A metagenomic window into the 2 km-deep terrestrial subsurface aquifer revealed taxonomically and functionally diverse microbial community comprising novel uncultured bacterial lineages.</title>
        <authorList>
            <person name="Kadnikov V.V."/>
            <person name="Mardanov A.V."/>
            <person name="Beletsky A.V."/>
            <person name="Banks D."/>
            <person name="Pimenov N.V."/>
            <person name="Frank Y.A."/>
            <person name="Karnachuk O.V."/>
            <person name="Ravin N.V."/>
        </authorList>
    </citation>
    <scope>NUCLEOTIDE SEQUENCE [LARGE SCALE GENOMIC DNA]</scope>
    <source>
        <strain evidence="3">BY5</strain>
    </source>
</reference>
<dbReference type="InterPro" id="IPR041698">
    <property type="entry name" value="Methyltransf_25"/>
</dbReference>
<sequence length="272" mass="30899">MHRPGVAGGAPAAAAATGVGPTPAAVEFDFDAVFAPDDYLYFYETTLPQERSRREADFIEQALDLQPAHRILDVACGHGRLTNLLARRGYRLTGVDRSAGFLEIARREAQAQGLAVDYRQGDMRDLSFDEPFDRALLTFTAFGYFSDDDNLLVLRRIRRVLAPGGRFLFDVLNRDTFLKRFVPSLVTERGDDLMIDRTSFDQRRGRVTTHRTIIRDGQRRDMRFSMRLYNLTELEFWLREAGLTLERVCGGYSGGPVDHEAHRLVLIARRPD</sequence>
<dbReference type="GO" id="GO:0032259">
    <property type="term" value="P:methylation"/>
    <property type="evidence" value="ECO:0007669"/>
    <property type="project" value="UniProtKB-KW"/>
</dbReference>
<evidence type="ECO:0000313" key="4">
    <source>
        <dbReference type="Proteomes" id="UP000252355"/>
    </source>
</evidence>
<evidence type="ECO:0000259" key="2">
    <source>
        <dbReference type="Pfam" id="PF13649"/>
    </source>
</evidence>
<accession>A0A367ZQ84</accession>
<dbReference type="CDD" id="cd02440">
    <property type="entry name" value="AdoMet_MTases"/>
    <property type="match status" value="1"/>
</dbReference>
<keyword evidence="1 3" id="KW-0808">Transferase</keyword>
<dbReference type="Proteomes" id="UP000252355">
    <property type="component" value="Unassembled WGS sequence"/>
</dbReference>
<dbReference type="PANTHER" id="PTHR43861">
    <property type="entry name" value="TRANS-ACONITATE 2-METHYLTRANSFERASE-RELATED"/>
    <property type="match status" value="1"/>
</dbReference>
<organism evidence="3 4">
    <name type="scientific">Candidatus Ozemobacter sibiricus</name>
    <dbReference type="NCBI Taxonomy" id="2268124"/>
    <lineage>
        <taxon>Bacteria</taxon>
        <taxon>Candidatus Ozemobacteria</taxon>
        <taxon>Candidatus Ozemobacterales</taxon>
        <taxon>Candidatus Ozemobacteraceae</taxon>
        <taxon>Candidatus Ozemobacter</taxon>
    </lineage>
</organism>
<protein>
    <submittedName>
        <fullName evidence="3">Methyltransferase</fullName>
    </submittedName>
</protein>
<dbReference type="Gene3D" id="3.40.50.150">
    <property type="entry name" value="Vaccinia Virus protein VP39"/>
    <property type="match status" value="1"/>
</dbReference>
<evidence type="ECO:0000313" key="3">
    <source>
        <dbReference type="EMBL" id="RCK79899.1"/>
    </source>
</evidence>
<dbReference type="SUPFAM" id="SSF53335">
    <property type="entry name" value="S-adenosyl-L-methionine-dependent methyltransferases"/>
    <property type="match status" value="1"/>
</dbReference>
<keyword evidence="3" id="KW-0489">Methyltransferase</keyword>
<dbReference type="GO" id="GO:0008168">
    <property type="term" value="F:methyltransferase activity"/>
    <property type="evidence" value="ECO:0007669"/>
    <property type="project" value="UniProtKB-KW"/>
</dbReference>
<feature type="domain" description="Methyltransferase" evidence="2">
    <location>
        <begin position="71"/>
        <end position="165"/>
    </location>
</feature>
<comment type="caution">
    <text evidence="3">The sequence shown here is derived from an EMBL/GenBank/DDBJ whole genome shotgun (WGS) entry which is preliminary data.</text>
</comment>
<dbReference type="EMBL" id="QOQW01000009">
    <property type="protein sequence ID" value="RCK79899.1"/>
    <property type="molecule type" value="Genomic_DNA"/>
</dbReference>
<name>A0A367ZQ84_9BACT</name>
<evidence type="ECO:0000256" key="1">
    <source>
        <dbReference type="ARBA" id="ARBA00022679"/>
    </source>
</evidence>
<gene>
    <name evidence="3" type="ORF">OZSIB_3768</name>
</gene>
<dbReference type="Pfam" id="PF13649">
    <property type="entry name" value="Methyltransf_25"/>
    <property type="match status" value="1"/>
</dbReference>
<dbReference type="Gene3D" id="2.20.25.110">
    <property type="entry name" value="S-adenosyl-L-methionine-dependent methyltransferases"/>
    <property type="match status" value="1"/>
</dbReference>